<reference evidence="6 7" key="1">
    <citation type="journal article" date="2016" name="Genome Announc.">
        <title>Complete Genome and Plasmid Sequences for Rhodococcus fascians D188 and Draft Sequences for Rhodococcus Isolates PBTS 1 and PBTS 2.</title>
        <authorList>
            <person name="Stamler R.A."/>
            <person name="Vereecke D."/>
            <person name="Zhang Y."/>
            <person name="Schilkey F."/>
            <person name="Devitt N."/>
            <person name="Randall J.J."/>
        </authorList>
    </citation>
    <scope>NUCLEOTIDE SEQUENCE [LARGE SCALE GENOMIC DNA]</scope>
    <source>
        <strain evidence="6 7">PBTS2</strain>
    </source>
</reference>
<sequence>MEWAVRVMFRYGSTSAKLSRVIAEKLPLFVTDRAAAAVLAAAFTGFVWSEYKMGMRKPRAGSSNRDNGSGRAVGRGLVLSYGGGLLLSVISPATVCTRHRRAVFLTGLATATLGQTLRVSAARTLGESFTFVVHTHPEQLVVRTGPYRFIRHPSYTGALICALGFCIAYGNWLSPAMVAFLAGGYVRRIPSEEMAMLEGLGDAYTEYMARSKRLVPFVF</sequence>
<evidence type="ECO:0000256" key="4">
    <source>
        <dbReference type="ARBA" id="ARBA00023136"/>
    </source>
</evidence>
<dbReference type="GO" id="GO:0004671">
    <property type="term" value="F:protein C-terminal S-isoprenylcysteine carboxyl O-methyltransferase activity"/>
    <property type="evidence" value="ECO:0007669"/>
    <property type="project" value="InterPro"/>
</dbReference>
<evidence type="ECO:0000256" key="3">
    <source>
        <dbReference type="ARBA" id="ARBA00022989"/>
    </source>
</evidence>
<evidence type="ECO:0008006" key="8">
    <source>
        <dbReference type="Google" id="ProtNLM"/>
    </source>
</evidence>
<dbReference type="Pfam" id="PF04140">
    <property type="entry name" value="ICMT"/>
    <property type="match status" value="1"/>
</dbReference>
<reference evidence="7" key="2">
    <citation type="submission" date="2016-04" db="EMBL/GenBank/DDBJ databases">
        <title>Complete Genome and Plasmid Sequences for Rhodococcus fascians D188 and Draft Sequences for Rhodococcus spp. Isolates PBTS 1 and PBTS 2.</title>
        <authorList>
            <person name="Stamer R."/>
            <person name="Vereecke D."/>
            <person name="Zhang Y."/>
            <person name="Schilkey F."/>
            <person name="Devitt N."/>
            <person name="Randall J."/>
        </authorList>
    </citation>
    <scope>NUCLEOTIDE SEQUENCE [LARGE SCALE GENOMIC DNA]</scope>
    <source>
        <strain evidence="7">PBTS2</strain>
    </source>
</reference>
<evidence type="ECO:0000313" key="6">
    <source>
        <dbReference type="EMBL" id="AMY24533.1"/>
    </source>
</evidence>
<feature type="transmembrane region" description="Helical" evidence="5">
    <location>
        <begin position="34"/>
        <end position="51"/>
    </location>
</feature>
<keyword evidence="3 5" id="KW-1133">Transmembrane helix</keyword>
<proteinExistence type="predicted"/>
<dbReference type="GO" id="GO:0016020">
    <property type="term" value="C:membrane"/>
    <property type="evidence" value="ECO:0007669"/>
    <property type="project" value="UniProtKB-SubCell"/>
</dbReference>
<gene>
    <name evidence="6" type="ORF">A3Q41_03242</name>
</gene>
<evidence type="ECO:0000256" key="2">
    <source>
        <dbReference type="ARBA" id="ARBA00022692"/>
    </source>
</evidence>
<dbReference type="PANTHER" id="PTHR12714:SF9">
    <property type="entry name" value="PROTEIN-S-ISOPRENYLCYSTEINE O-METHYLTRANSFERASE"/>
    <property type="match status" value="1"/>
</dbReference>
<dbReference type="PANTHER" id="PTHR12714">
    <property type="entry name" value="PROTEIN-S ISOPRENYLCYSTEINE O-METHYLTRANSFERASE"/>
    <property type="match status" value="1"/>
</dbReference>
<name>A0A143QN10_RHOFA</name>
<dbReference type="Gene3D" id="1.20.120.1630">
    <property type="match status" value="1"/>
</dbReference>
<accession>A0A143QN10</accession>
<keyword evidence="4 5" id="KW-0472">Membrane</keyword>
<dbReference type="KEGG" id="rhs:A3Q41_03242"/>
<evidence type="ECO:0000256" key="1">
    <source>
        <dbReference type="ARBA" id="ARBA00004141"/>
    </source>
</evidence>
<dbReference type="InterPro" id="IPR007269">
    <property type="entry name" value="ICMT_MeTrfase"/>
</dbReference>
<dbReference type="Proteomes" id="UP000076038">
    <property type="component" value="Chromosome"/>
</dbReference>
<keyword evidence="7" id="KW-1185">Reference proteome</keyword>
<dbReference type="AlphaFoldDB" id="A0A143QN10"/>
<protein>
    <recommendedName>
        <fullName evidence="8">Isoprenylcysteine carboxylmethyltransferase family protein</fullName>
    </recommendedName>
</protein>
<keyword evidence="2 5" id="KW-0812">Transmembrane</keyword>
<evidence type="ECO:0000256" key="5">
    <source>
        <dbReference type="SAM" id="Phobius"/>
    </source>
</evidence>
<feature type="transmembrane region" description="Helical" evidence="5">
    <location>
        <begin position="157"/>
        <end position="186"/>
    </location>
</feature>
<evidence type="ECO:0000313" key="7">
    <source>
        <dbReference type="Proteomes" id="UP000076038"/>
    </source>
</evidence>
<comment type="subcellular location">
    <subcellularLocation>
        <location evidence="1">Membrane</location>
        <topology evidence="1">Multi-pass membrane protein</topology>
    </subcellularLocation>
</comment>
<organism evidence="6 7">
    <name type="scientific">Rhodococcoides fascians</name>
    <name type="common">Rhodococcus fascians</name>
    <dbReference type="NCBI Taxonomy" id="1828"/>
    <lineage>
        <taxon>Bacteria</taxon>
        <taxon>Bacillati</taxon>
        <taxon>Actinomycetota</taxon>
        <taxon>Actinomycetes</taxon>
        <taxon>Mycobacteriales</taxon>
        <taxon>Nocardiaceae</taxon>
        <taxon>Rhodococcoides</taxon>
    </lineage>
</organism>
<dbReference type="EMBL" id="CP015220">
    <property type="protein sequence ID" value="AMY24533.1"/>
    <property type="molecule type" value="Genomic_DNA"/>
</dbReference>
<feature type="transmembrane region" description="Helical" evidence="5">
    <location>
        <begin position="72"/>
        <end position="95"/>
    </location>
</feature>
<dbReference type="PATRIC" id="fig|1653479.3.peg.3287"/>